<evidence type="ECO:0000256" key="3">
    <source>
        <dbReference type="ARBA" id="ARBA00034003"/>
    </source>
</evidence>
<evidence type="ECO:0000256" key="2">
    <source>
        <dbReference type="ARBA" id="ARBA00022598"/>
    </source>
</evidence>
<protein>
    <recommendedName>
        <fullName evidence="1">DNA ligase (ATP)</fullName>
        <ecNumber evidence="1">6.5.1.1</ecNumber>
    </recommendedName>
</protein>
<dbReference type="CDD" id="cd04862">
    <property type="entry name" value="PaeLigD_Pol_like"/>
    <property type="match status" value="1"/>
</dbReference>
<feature type="region of interest" description="Disordered" evidence="4">
    <location>
        <begin position="314"/>
        <end position="380"/>
    </location>
</feature>
<proteinExistence type="predicted"/>
<keyword evidence="2 6" id="KW-0436">Ligase</keyword>
<dbReference type="Pfam" id="PF01068">
    <property type="entry name" value="DNA_ligase_A_M"/>
    <property type="match status" value="1"/>
</dbReference>
<dbReference type="GO" id="GO:0003910">
    <property type="term" value="F:DNA ligase (ATP) activity"/>
    <property type="evidence" value="ECO:0007669"/>
    <property type="project" value="UniProtKB-EC"/>
</dbReference>
<sequence length="683" mass="74466">MGRHDHATKRRPMQATWRTRALKLDGARDARCPTDVRAQLTLLREQAPDGDGWLHEIKWDGYRLLADLVDGRVQLRSRNDQAWTDRFPQVVSALQALPVRDARLDGSARQPLRYLVFDLLGVAGVDLRDTPLLQRKQLLRALLGNTPGTLAYSDHVIGHGPEVFAASADKGWEGIVSKRSDAAYRGGRGADWVKTKHEDSDEFVVVGYTDPKGARSGFGALLLAQPDGKALRYVGRVGTGFDDALLDKITTQLRALHSDTATLELPSHLPGRPRDVHWVRPALIAEVAFRGWAKQGLLRQAAFKRLRQDKPMIDLGGDRAAPTKRATKTRAAAAKSSVATRETASKKVSTTTSSVASTRTRAGEAASKSRTSVASSVTTTASATSKKTAAALSTDGVTITHPERVVFPALGISKGEVADYYRAVAPLVLPEVARRPLSLLRCPDGVGGDCFFQKHQGRQLGAHIEAIALKQKSGTEDYLYIEDAAGLLELVQMNTLELHPWGACVDDPEHPDRLVFDLDPGEQVAWSAVVAAARDIRTKLRAAGLESAVRLSGGKGLHVVVPVVPDVSWEQARDFCEAFAQALATQAPARYVATMSKAKRHGVIFVDWLRNGRGNTSVCSWSLRARDKATVAVPLHWEELGKISGPDAFPIDKAVQRAKRQRVDPWAEVLAVKQRLPTGEGKR</sequence>
<dbReference type="SUPFAM" id="SSF50249">
    <property type="entry name" value="Nucleic acid-binding proteins"/>
    <property type="match status" value="1"/>
</dbReference>
<name>A0ABZ0DD91_9XANT</name>
<dbReference type="InterPro" id="IPR014143">
    <property type="entry name" value="NHEJ_ligase_prk"/>
</dbReference>
<evidence type="ECO:0000256" key="4">
    <source>
        <dbReference type="SAM" id="MobiDB-lite"/>
    </source>
</evidence>
<feature type="compositionally biased region" description="Low complexity" evidence="4">
    <location>
        <begin position="319"/>
        <end position="335"/>
    </location>
</feature>
<dbReference type="NCBIfam" id="TIGR02778">
    <property type="entry name" value="ligD_pol"/>
    <property type="match status" value="1"/>
</dbReference>
<dbReference type="Pfam" id="PF04679">
    <property type="entry name" value="DNA_ligase_A_C"/>
    <property type="match status" value="1"/>
</dbReference>
<feature type="domain" description="ATP-dependent DNA ligase family profile" evidence="5">
    <location>
        <begin position="114"/>
        <end position="223"/>
    </location>
</feature>
<dbReference type="PANTHER" id="PTHR42705">
    <property type="entry name" value="BIFUNCTIONAL NON-HOMOLOGOUS END JOINING PROTEIN LIGD"/>
    <property type="match status" value="1"/>
</dbReference>
<dbReference type="PROSITE" id="PS50160">
    <property type="entry name" value="DNA_LIGASE_A3"/>
    <property type="match status" value="1"/>
</dbReference>
<dbReference type="PANTHER" id="PTHR42705:SF2">
    <property type="entry name" value="BIFUNCTIONAL NON-HOMOLOGOUS END JOINING PROTEIN LIGD"/>
    <property type="match status" value="1"/>
</dbReference>
<organism evidence="6 7">
    <name type="scientific">Xanthomonas dyei</name>
    <dbReference type="NCBI Taxonomy" id="743699"/>
    <lineage>
        <taxon>Bacteria</taxon>
        <taxon>Pseudomonadati</taxon>
        <taxon>Pseudomonadota</taxon>
        <taxon>Gammaproteobacteria</taxon>
        <taxon>Lysobacterales</taxon>
        <taxon>Lysobacteraceae</taxon>
        <taxon>Xanthomonas</taxon>
    </lineage>
</organism>
<evidence type="ECO:0000256" key="1">
    <source>
        <dbReference type="ARBA" id="ARBA00012727"/>
    </source>
</evidence>
<keyword evidence="7" id="KW-1185">Reference proteome</keyword>
<evidence type="ECO:0000259" key="5">
    <source>
        <dbReference type="PROSITE" id="PS50160"/>
    </source>
</evidence>
<dbReference type="CDD" id="cd07971">
    <property type="entry name" value="OBF_DNA_ligase_LigD"/>
    <property type="match status" value="1"/>
</dbReference>
<dbReference type="InterPro" id="IPR052171">
    <property type="entry name" value="NHEJ_LigD"/>
</dbReference>
<dbReference type="Gene3D" id="3.30.1490.70">
    <property type="match status" value="2"/>
</dbReference>
<dbReference type="Gene3D" id="3.30.470.30">
    <property type="entry name" value="DNA ligase/mRNA capping enzyme"/>
    <property type="match status" value="2"/>
</dbReference>
<dbReference type="EMBL" id="CP103840">
    <property type="protein sequence ID" value="WOB26582.1"/>
    <property type="molecule type" value="Genomic_DNA"/>
</dbReference>
<evidence type="ECO:0000313" key="7">
    <source>
        <dbReference type="Proteomes" id="UP001304534"/>
    </source>
</evidence>
<dbReference type="InterPro" id="IPR012310">
    <property type="entry name" value="DNA_ligase_ATP-dep_cent"/>
</dbReference>
<dbReference type="Proteomes" id="UP001304534">
    <property type="component" value="Chromosome"/>
</dbReference>
<dbReference type="Gene3D" id="3.90.920.10">
    <property type="entry name" value="DNA primase, PRIM domain"/>
    <property type="match status" value="1"/>
</dbReference>
<comment type="catalytic activity">
    <reaction evidence="3">
        <text>ATP + (deoxyribonucleotide)n-3'-hydroxyl + 5'-phospho-(deoxyribonucleotide)m = (deoxyribonucleotide)n+m + AMP + diphosphate.</text>
        <dbReference type="EC" id="6.5.1.1"/>
    </reaction>
</comment>
<dbReference type="CDD" id="cd07906">
    <property type="entry name" value="Adenylation_DNA_ligase_LigD_LigC"/>
    <property type="match status" value="1"/>
</dbReference>
<dbReference type="SUPFAM" id="SSF56091">
    <property type="entry name" value="DNA ligase/mRNA capping enzyme, catalytic domain"/>
    <property type="match status" value="1"/>
</dbReference>
<dbReference type="InterPro" id="IPR033651">
    <property type="entry name" value="PaeLigD_Pol-like"/>
</dbReference>
<accession>A0ABZ0DD91</accession>
<dbReference type="NCBIfam" id="TIGR02776">
    <property type="entry name" value="NHEJ_ligase_prk"/>
    <property type="match status" value="1"/>
</dbReference>
<dbReference type="InterPro" id="IPR012309">
    <property type="entry name" value="DNA_ligase_ATP-dep_C"/>
</dbReference>
<dbReference type="Gene3D" id="2.40.50.140">
    <property type="entry name" value="Nucleic acid-binding proteins"/>
    <property type="match status" value="1"/>
</dbReference>
<reference evidence="6 7" key="1">
    <citation type="submission" date="2022-08" db="EMBL/GenBank/DDBJ databases">
        <title>Whole genome sequencing-based tracing of a 2022 introduction and outbreak of Xanthomonas hortorum pv. pelargonii.</title>
        <authorList>
            <person name="Iruegas-Bocardo F."/>
            <person name="Weisberg A.K."/>
            <person name="Riutta E.R."/>
            <person name="Kilday K."/>
            <person name="Bonkowski J.C."/>
            <person name="Creswell T."/>
            <person name="Daughtrey M.L."/>
            <person name="Rane K."/>
            <person name="Grunwald N.J."/>
            <person name="Chang J.H."/>
            <person name="Putnam M.L."/>
        </authorList>
    </citation>
    <scope>NUCLEOTIDE SEQUENCE [LARGE SCALE GENOMIC DNA]</scope>
    <source>
        <strain evidence="6 7">22-325</strain>
    </source>
</reference>
<dbReference type="InterPro" id="IPR014145">
    <property type="entry name" value="LigD_pol_dom"/>
</dbReference>
<dbReference type="EC" id="6.5.1.1" evidence="1"/>
<dbReference type="Pfam" id="PF21686">
    <property type="entry name" value="LigD_Prim-Pol"/>
    <property type="match status" value="1"/>
</dbReference>
<gene>
    <name evidence="6" type="primary">ligD</name>
    <name evidence="6" type="ORF">NYR99_00705</name>
</gene>
<feature type="compositionally biased region" description="Low complexity" evidence="4">
    <location>
        <begin position="346"/>
        <end position="380"/>
    </location>
</feature>
<dbReference type="InterPro" id="IPR012340">
    <property type="entry name" value="NA-bd_OB-fold"/>
</dbReference>
<evidence type="ECO:0000313" key="6">
    <source>
        <dbReference type="EMBL" id="WOB26582.1"/>
    </source>
</evidence>